<keyword evidence="2" id="KW-0833">Ubl conjugation pathway</keyword>
<comment type="similarity">
    <text evidence="2">Belongs to the peptidase C19 family.</text>
</comment>
<dbReference type="GO" id="GO:0016579">
    <property type="term" value="P:protein deubiquitination"/>
    <property type="evidence" value="ECO:0007669"/>
    <property type="project" value="InterPro"/>
</dbReference>
<evidence type="ECO:0000259" key="4">
    <source>
        <dbReference type="PROSITE" id="PS50235"/>
    </source>
</evidence>
<name>A0A8J2LM06_9HEXA</name>
<proteinExistence type="inferred from homology"/>
<feature type="compositionally biased region" description="Polar residues" evidence="3">
    <location>
        <begin position="21"/>
        <end position="30"/>
    </location>
</feature>
<dbReference type="GO" id="GO:0006508">
    <property type="term" value="P:proteolysis"/>
    <property type="evidence" value="ECO:0007669"/>
    <property type="project" value="UniProtKB-KW"/>
</dbReference>
<dbReference type="Pfam" id="PF00443">
    <property type="entry name" value="UCH"/>
    <property type="match status" value="1"/>
</dbReference>
<dbReference type="AlphaFoldDB" id="A0A8J2LM06"/>
<dbReference type="PANTHER" id="PTHR21646:SF14">
    <property type="entry name" value="FI05488P"/>
    <property type="match status" value="1"/>
</dbReference>
<feature type="compositionally biased region" description="Polar residues" evidence="3">
    <location>
        <begin position="1"/>
        <end position="13"/>
    </location>
</feature>
<accession>A0A8J2LM06</accession>
<keyword evidence="6" id="KW-1185">Reference proteome</keyword>
<dbReference type="EC" id="3.4.19.12" evidence="2"/>
<dbReference type="PANTHER" id="PTHR21646">
    <property type="entry name" value="UBIQUITIN CARBOXYL-TERMINAL HYDROLASE"/>
    <property type="match status" value="1"/>
</dbReference>
<dbReference type="GO" id="GO:0004843">
    <property type="term" value="F:cysteine-type deubiquitinase activity"/>
    <property type="evidence" value="ECO:0007669"/>
    <property type="project" value="UniProtKB-UniRule"/>
</dbReference>
<dbReference type="InterPro" id="IPR028889">
    <property type="entry name" value="USP"/>
</dbReference>
<organism evidence="5 6">
    <name type="scientific">Allacma fusca</name>
    <dbReference type="NCBI Taxonomy" id="39272"/>
    <lineage>
        <taxon>Eukaryota</taxon>
        <taxon>Metazoa</taxon>
        <taxon>Ecdysozoa</taxon>
        <taxon>Arthropoda</taxon>
        <taxon>Hexapoda</taxon>
        <taxon>Collembola</taxon>
        <taxon>Symphypleona</taxon>
        <taxon>Sminthuridae</taxon>
        <taxon>Allacma</taxon>
    </lineage>
</organism>
<feature type="domain" description="USP" evidence="4">
    <location>
        <begin position="157"/>
        <end position="803"/>
    </location>
</feature>
<evidence type="ECO:0000256" key="3">
    <source>
        <dbReference type="SAM" id="MobiDB-lite"/>
    </source>
</evidence>
<keyword evidence="2" id="KW-0645">Protease</keyword>
<evidence type="ECO:0000313" key="5">
    <source>
        <dbReference type="EMBL" id="CAG7833786.1"/>
    </source>
</evidence>
<evidence type="ECO:0000313" key="6">
    <source>
        <dbReference type="Proteomes" id="UP000708208"/>
    </source>
</evidence>
<dbReference type="PROSITE" id="PS00973">
    <property type="entry name" value="USP_2"/>
    <property type="match status" value="1"/>
</dbReference>
<feature type="region of interest" description="Disordered" evidence="3">
    <location>
        <begin position="43"/>
        <end position="69"/>
    </location>
</feature>
<gene>
    <name evidence="5" type="ORF">AFUS01_LOCUS43366</name>
</gene>
<comment type="caution">
    <text evidence="5">The sequence shown here is derived from an EMBL/GenBank/DDBJ whole genome shotgun (WGS) entry which is preliminary data.</text>
</comment>
<dbReference type="EMBL" id="CAJVCH010570019">
    <property type="protein sequence ID" value="CAG7833786.1"/>
    <property type="molecule type" value="Genomic_DNA"/>
</dbReference>
<dbReference type="InterPro" id="IPR050185">
    <property type="entry name" value="Ub_carboxyl-term_hydrolase"/>
</dbReference>
<sequence>MSTTTTAISTNPVDSDGHKGSATNESTVNSSANFSTLTGVSANGADNVAQKPKSATLTPGQHTLPSNGSAFAYNARSNLRRSFTLPRGLFPRKSGQTGPASENKNSNFFRHVFLTLTRSGSTRRRKNPNSATVPNGIDSNGTVTNFGLPSGFTPGALGLKNQGNTCFMNAIVQCLSHTDALAKYLVTDGYKSDLKRRNWIKSGKGEVTEELATILRITWLRHNSAVMEEAVSRFKAAVERGAQQWRGSEQHDAQEFLLWLLDRLHEDLNQAASNKYKPVKSNFGRPEEQVAAEALANHIRCNNSIIQDIFGAQFRSSLTCPGCGRQSATFDPFLCVSLPIPQAKQECPIYVNIVYLSQQPRQVKLGLSSSMSADVKELKQLLAGDTGIAEADILLSEIDGEGFHRTFTETQPVSVLSSNEAVYCLETPQVTENTENDGAYILIAWSNIVVTDGGTTHVRFGSPYIAQIARETGYTDLQKLLLKEMATILQPGILVSEQKDPVFNIRILDGSVEGSLVDPLVEHPLYMESVDHALSLCDEDVPPHIKLHLEWTPAVKDRIIADDSESVEEHSSVAQTRLKHSEEAVSTVTLGECFDLYTSAEQLSAEDSWHCPHCNRKEQGTLKMIGLWTAPQVLVVHLKRFRQALKGRHSATKISSVVEFPVEGLDLTPHISRRSKIGPDSNICGNIGSLNQVSSPINGCFSLGHWKRASFKKHLPSANLHNRVSSSQGSQVNHPEDRDHFLYDLYAVCNHHGKDVQGGHYTAYCKNPVEGSWWSFDDTRVTKLSSSEEVTSASAYILFYHKRSSNLPLPPNSYHWCRSLLKKYHKALPVTASTNNSINSVIRDANVNAATDLSNSVRGLINSSDQPVSNGFGSNNDSEHILMGSGGLSATSNSSSNVTCKSASQTLPSQQQQNLKNGYLETNGVSCQSSVISSSRQSSNKLNSDMGNSAPLARMEEIALGIGLGLPKEVQIESTV</sequence>
<feature type="region of interest" description="Disordered" evidence="3">
    <location>
        <begin position="893"/>
        <end position="912"/>
    </location>
</feature>
<dbReference type="PROSITE" id="PS50235">
    <property type="entry name" value="USP_3"/>
    <property type="match status" value="1"/>
</dbReference>
<feature type="region of interest" description="Disordered" evidence="3">
    <location>
        <begin position="119"/>
        <end position="140"/>
    </location>
</feature>
<dbReference type="InterPro" id="IPR001394">
    <property type="entry name" value="Peptidase_C19_UCH"/>
</dbReference>
<keyword evidence="2" id="KW-0788">Thiol protease</keyword>
<dbReference type="OrthoDB" id="265776at2759"/>
<feature type="compositionally biased region" description="Polar residues" evidence="3">
    <location>
        <begin position="897"/>
        <end position="912"/>
    </location>
</feature>
<feature type="region of interest" description="Disordered" evidence="3">
    <location>
        <begin position="84"/>
        <end position="104"/>
    </location>
</feature>
<keyword evidence="2" id="KW-0378">Hydrolase</keyword>
<feature type="compositionally biased region" description="Polar residues" evidence="3">
    <location>
        <begin position="53"/>
        <end position="69"/>
    </location>
</feature>
<dbReference type="InterPro" id="IPR018200">
    <property type="entry name" value="USP_CS"/>
</dbReference>
<dbReference type="Proteomes" id="UP000708208">
    <property type="component" value="Unassembled WGS sequence"/>
</dbReference>
<evidence type="ECO:0000256" key="2">
    <source>
        <dbReference type="RuleBase" id="RU366025"/>
    </source>
</evidence>
<feature type="region of interest" description="Disordered" evidence="3">
    <location>
        <begin position="1"/>
        <end position="30"/>
    </location>
</feature>
<dbReference type="PROSITE" id="PS00972">
    <property type="entry name" value="USP_1"/>
    <property type="match status" value="1"/>
</dbReference>
<evidence type="ECO:0000256" key="1">
    <source>
        <dbReference type="ARBA" id="ARBA00000707"/>
    </source>
</evidence>
<feature type="compositionally biased region" description="Polar residues" evidence="3">
    <location>
        <begin position="128"/>
        <end position="140"/>
    </location>
</feature>
<reference evidence="5" key="1">
    <citation type="submission" date="2021-06" db="EMBL/GenBank/DDBJ databases">
        <authorList>
            <person name="Hodson N. C."/>
            <person name="Mongue J. A."/>
            <person name="Jaron S. K."/>
        </authorList>
    </citation>
    <scope>NUCLEOTIDE SEQUENCE</scope>
</reference>
<feature type="compositionally biased region" description="Polar residues" evidence="3">
    <location>
        <begin position="94"/>
        <end position="104"/>
    </location>
</feature>
<comment type="catalytic activity">
    <reaction evidence="1 2">
        <text>Thiol-dependent hydrolysis of ester, thioester, amide, peptide and isopeptide bonds formed by the C-terminal Gly of ubiquitin (a 76-residue protein attached to proteins as an intracellular targeting signal).</text>
        <dbReference type="EC" id="3.4.19.12"/>
    </reaction>
</comment>
<protein>
    <recommendedName>
        <fullName evidence="2">Ubiquitin carboxyl-terminal hydrolase</fullName>
        <ecNumber evidence="2">3.4.19.12</ecNumber>
    </recommendedName>
</protein>